<dbReference type="GO" id="GO:0030170">
    <property type="term" value="F:pyridoxal phosphate binding"/>
    <property type="evidence" value="ECO:0007669"/>
    <property type="project" value="InterPro"/>
</dbReference>
<evidence type="ECO:0000256" key="2">
    <source>
        <dbReference type="ARBA" id="ARBA00022898"/>
    </source>
</evidence>
<proteinExistence type="inferred from homology"/>
<dbReference type="Pfam" id="PF00202">
    <property type="entry name" value="Aminotran_3"/>
    <property type="match status" value="1"/>
</dbReference>
<comment type="caution">
    <text evidence="4">The sequence shown here is derived from an EMBL/GenBank/DDBJ whole genome shotgun (WGS) entry which is preliminary data.</text>
</comment>
<comment type="cofactor">
    <cofactor evidence="1">
        <name>pyridoxal 5'-phosphate</name>
        <dbReference type="ChEBI" id="CHEBI:597326"/>
    </cofactor>
</comment>
<dbReference type="Gene3D" id="3.90.1150.10">
    <property type="entry name" value="Aspartate Aminotransferase, domain 1"/>
    <property type="match status" value="1"/>
</dbReference>
<reference evidence="4" key="1">
    <citation type="submission" date="2021-01" db="EMBL/GenBank/DDBJ databases">
        <title>Whole genome shotgun sequence of Actinoplanes rishiriensis NBRC 108556.</title>
        <authorList>
            <person name="Komaki H."/>
            <person name="Tamura T."/>
        </authorList>
    </citation>
    <scope>NUCLEOTIDE SEQUENCE</scope>
    <source>
        <strain evidence="4">NBRC 108556</strain>
    </source>
</reference>
<comment type="similarity">
    <text evidence="3">Belongs to the class-III pyridoxal-phosphate-dependent aminotransferase family.</text>
</comment>
<evidence type="ECO:0000256" key="3">
    <source>
        <dbReference type="RuleBase" id="RU003560"/>
    </source>
</evidence>
<evidence type="ECO:0000313" key="5">
    <source>
        <dbReference type="Proteomes" id="UP000636960"/>
    </source>
</evidence>
<dbReference type="SUPFAM" id="SSF53383">
    <property type="entry name" value="PLP-dependent transferases"/>
    <property type="match status" value="1"/>
</dbReference>
<organism evidence="4 5">
    <name type="scientific">Paractinoplanes rishiriensis</name>
    <dbReference type="NCBI Taxonomy" id="1050105"/>
    <lineage>
        <taxon>Bacteria</taxon>
        <taxon>Bacillati</taxon>
        <taxon>Actinomycetota</taxon>
        <taxon>Actinomycetes</taxon>
        <taxon>Micromonosporales</taxon>
        <taxon>Micromonosporaceae</taxon>
        <taxon>Paractinoplanes</taxon>
    </lineage>
</organism>
<gene>
    <name evidence="4" type="ORF">Ari01nite_63340</name>
</gene>
<evidence type="ECO:0000313" key="4">
    <source>
        <dbReference type="EMBL" id="GIE98869.1"/>
    </source>
</evidence>
<dbReference type="InterPro" id="IPR015421">
    <property type="entry name" value="PyrdxlP-dep_Trfase_major"/>
</dbReference>
<dbReference type="RefSeq" id="WP_203785885.1">
    <property type="nucleotide sequence ID" value="NZ_BOMV01000066.1"/>
</dbReference>
<dbReference type="PANTHER" id="PTHR43713:SF3">
    <property type="entry name" value="GLUTAMATE-1-SEMIALDEHYDE 2,1-AMINOMUTASE 1, CHLOROPLASTIC-RELATED"/>
    <property type="match status" value="1"/>
</dbReference>
<name>A0A919K504_9ACTN</name>
<dbReference type="InterPro" id="IPR015422">
    <property type="entry name" value="PyrdxlP-dep_Trfase_small"/>
</dbReference>
<keyword evidence="5" id="KW-1185">Reference proteome</keyword>
<dbReference type="NCBIfam" id="NF005453">
    <property type="entry name" value="PRK07046.1"/>
    <property type="match status" value="1"/>
</dbReference>
<protein>
    <submittedName>
        <fullName evidence="4">Aminotransferase</fullName>
    </submittedName>
</protein>
<keyword evidence="4" id="KW-0032">Aminotransferase</keyword>
<sequence>MSTESAVDRSRLAALADRERATFARRHPRSRAAYEAAGHLFGRVPMTWMNKTAGGFPVYVERARGARVTDLDGHEYVDFCLGDTGAMAGHSPAPVVDAVHRRLAGLGGASTMLPTEDAAAVGAELSRRFGLPYWSFALTATDANRWAIRLLRAVSGRPKILVNSYCYHGSVDESLIVVGPDGRGQSRDGNVGAPTDVTVTSRVAEFNDLAGLERELAHGDVAAVLMEPALTNIGIVLPEPGYLAGVRELTRKYGTYLINDETHTFSAGPGGATRAWDLAPDVLTIGKAIAGGIPIGAYGLSAELAGTLLGRTDLDLVDMGGVGGTLAGNPVSMAAARATLEHVLTDDAFAGMTATATSFAEGLRKIIDGYALPWSVSQLGCRVEYRFADPAPRNGTESAASADAELEDFLHVYLSNRGVLLTPFHNMVLMSPATTAADVARHHEVFAEALGELLSGS</sequence>
<dbReference type="GO" id="GO:0008483">
    <property type="term" value="F:transaminase activity"/>
    <property type="evidence" value="ECO:0007669"/>
    <property type="project" value="UniProtKB-KW"/>
</dbReference>
<dbReference type="AlphaFoldDB" id="A0A919K504"/>
<dbReference type="InterPro" id="IPR005814">
    <property type="entry name" value="Aminotrans_3"/>
</dbReference>
<dbReference type="EMBL" id="BOMV01000066">
    <property type="protein sequence ID" value="GIE98869.1"/>
    <property type="molecule type" value="Genomic_DNA"/>
</dbReference>
<dbReference type="InterPro" id="IPR015424">
    <property type="entry name" value="PyrdxlP-dep_Trfase"/>
</dbReference>
<dbReference type="Proteomes" id="UP000636960">
    <property type="component" value="Unassembled WGS sequence"/>
</dbReference>
<keyword evidence="4" id="KW-0808">Transferase</keyword>
<accession>A0A919K504</accession>
<dbReference type="Gene3D" id="3.40.640.10">
    <property type="entry name" value="Type I PLP-dependent aspartate aminotransferase-like (Major domain)"/>
    <property type="match status" value="1"/>
</dbReference>
<dbReference type="PANTHER" id="PTHR43713">
    <property type="entry name" value="GLUTAMATE-1-SEMIALDEHYDE 2,1-AMINOMUTASE"/>
    <property type="match status" value="1"/>
</dbReference>
<evidence type="ECO:0000256" key="1">
    <source>
        <dbReference type="ARBA" id="ARBA00001933"/>
    </source>
</evidence>
<keyword evidence="2 3" id="KW-0663">Pyridoxal phosphate</keyword>